<dbReference type="PANTHER" id="PTHR11895">
    <property type="entry name" value="TRANSAMIDASE"/>
    <property type="match status" value="1"/>
</dbReference>
<dbReference type="Proteomes" id="UP000739180">
    <property type="component" value="Unassembled WGS sequence"/>
</dbReference>
<evidence type="ECO:0000313" key="3">
    <source>
        <dbReference type="Proteomes" id="UP000739180"/>
    </source>
</evidence>
<dbReference type="InterPro" id="IPR020556">
    <property type="entry name" value="Amidase_CS"/>
</dbReference>
<protein>
    <submittedName>
        <fullName evidence="2">Indoleacetamide hydrolase</fullName>
    </submittedName>
</protein>
<comment type="caution">
    <text evidence="2">The sequence shown here is derived from an EMBL/GenBank/DDBJ whole genome shotgun (WGS) entry which is preliminary data.</text>
</comment>
<dbReference type="Gene3D" id="3.90.1300.10">
    <property type="entry name" value="Amidase signature (AS) domain"/>
    <property type="match status" value="1"/>
</dbReference>
<keyword evidence="2" id="KW-0378">Hydrolase</keyword>
<dbReference type="PROSITE" id="PS00571">
    <property type="entry name" value="AMIDASES"/>
    <property type="match status" value="1"/>
</dbReference>
<accession>A0ABY2XIS0</accession>
<organism evidence="2 3">
    <name type="scientific">Alloalcanivorax gelatiniphagus</name>
    <dbReference type="NCBI Taxonomy" id="1194167"/>
    <lineage>
        <taxon>Bacteria</taxon>
        <taxon>Pseudomonadati</taxon>
        <taxon>Pseudomonadota</taxon>
        <taxon>Gammaproteobacteria</taxon>
        <taxon>Oceanospirillales</taxon>
        <taxon>Alcanivoracaceae</taxon>
        <taxon>Alloalcanivorax</taxon>
    </lineage>
</organism>
<reference evidence="2 3" key="1">
    <citation type="submission" date="2019-05" db="EMBL/GenBank/DDBJ databases">
        <title>Genome of Alcanivorax gelatiniphagus, an oil degrading marine bacteria.</title>
        <authorList>
            <person name="Kwon K.K."/>
        </authorList>
    </citation>
    <scope>NUCLEOTIDE SEQUENCE [LARGE SCALE GENOMIC DNA]</scope>
    <source>
        <strain evidence="2 3">MEBiC 08158</strain>
    </source>
</reference>
<dbReference type="Pfam" id="PF01425">
    <property type="entry name" value="Amidase"/>
    <property type="match status" value="1"/>
</dbReference>
<dbReference type="SUPFAM" id="SSF75304">
    <property type="entry name" value="Amidase signature (AS) enzymes"/>
    <property type="match status" value="1"/>
</dbReference>
<dbReference type="InterPro" id="IPR000120">
    <property type="entry name" value="Amidase"/>
</dbReference>
<dbReference type="InterPro" id="IPR023631">
    <property type="entry name" value="Amidase_dom"/>
</dbReference>
<keyword evidence="3" id="KW-1185">Reference proteome</keyword>
<evidence type="ECO:0000259" key="1">
    <source>
        <dbReference type="Pfam" id="PF01425"/>
    </source>
</evidence>
<proteinExistence type="predicted"/>
<dbReference type="InterPro" id="IPR036928">
    <property type="entry name" value="AS_sf"/>
</dbReference>
<dbReference type="GO" id="GO:0016787">
    <property type="term" value="F:hydrolase activity"/>
    <property type="evidence" value="ECO:0007669"/>
    <property type="project" value="UniProtKB-KW"/>
</dbReference>
<dbReference type="NCBIfam" id="NF005688">
    <property type="entry name" value="PRK07488.1"/>
    <property type="match status" value="1"/>
</dbReference>
<name>A0ABY2XIS0_9GAMM</name>
<dbReference type="PANTHER" id="PTHR11895:SF151">
    <property type="entry name" value="GLUTAMYL-TRNA(GLN) AMIDOTRANSFERASE SUBUNIT A"/>
    <property type="match status" value="1"/>
</dbReference>
<dbReference type="EMBL" id="VCQT01000045">
    <property type="protein sequence ID" value="TMW11091.1"/>
    <property type="molecule type" value="Genomic_DNA"/>
</dbReference>
<evidence type="ECO:0000313" key="2">
    <source>
        <dbReference type="EMBL" id="TMW11091.1"/>
    </source>
</evidence>
<gene>
    <name evidence="2" type="primary">iaaH</name>
    <name evidence="2" type="ORF">FGS76_17480</name>
</gene>
<sequence>MAMNGHEGGVADTARALRSGALSSETLTRHLLERAEARQSLNAFMALQPDLALAQARAADRALAAGEAPGPLHGVPLVLKDNIDAAGWPTTAGTPALADHRPPQDAPVVAALRRAGALILGKNPLHELAYGATGNNPCTGPSRNPYDPQRIPGGSSSGTAVAVAARLAPAGIGTDTGGSVRVPAALCGLFGFRPSAGRWPNAGIVPISGTRDTAGPLARHVEDLLLIDEVVTGDTATPTRPLSACRIGVPDAFFWEQLDPDVAERGRATLETWRRQGVTLVEKPIPDLATLLAPASMPLVFYEGIQDLRRYLADSGCGVTLNQVVEGTVSPDVHGLLAMMNDPQQGVPWEQYLDILRHRRPALITAYATYLAGNELDAMAFPTCPLTARAIGEDDTVQLNGEAVPTFPTLIRNTDPGSTAGLPGVTLPMGLDRSGLPMGIALDALPGRDRVLLALARELQNHLPETPPPAAAG</sequence>
<feature type="domain" description="Amidase" evidence="1">
    <location>
        <begin position="27"/>
        <end position="453"/>
    </location>
</feature>